<dbReference type="Proteomes" id="UP000256690">
    <property type="component" value="Unassembled WGS sequence"/>
</dbReference>
<reference evidence="2 3" key="1">
    <citation type="journal article" date="2018" name="IMA Fungus">
        <title>IMA Genome-F 9: Draft genome sequence of Annulohypoxylon stygium, Aspergillus mulundensis, Berkeleyomyces basicola (syn. Thielaviopsis basicola), Ceratocystis smalleyi, two Cercospora beticola strains, Coleophoma cylindrospora, Fusarium fracticaudum, Phialophora cf. hyalina, and Morchella septimelata.</title>
        <authorList>
            <person name="Wingfield B.D."/>
            <person name="Bills G.F."/>
            <person name="Dong Y."/>
            <person name="Huang W."/>
            <person name="Nel W.J."/>
            <person name="Swalarsk-Parry B.S."/>
            <person name="Vaghefi N."/>
            <person name="Wilken P.M."/>
            <person name="An Z."/>
            <person name="de Beer Z.W."/>
            <person name="De Vos L."/>
            <person name="Chen L."/>
            <person name="Duong T.A."/>
            <person name="Gao Y."/>
            <person name="Hammerbacher A."/>
            <person name="Kikkert J.R."/>
            <person name="Li Y."/>
            <person name="Li H."/>
            <person name="Li K."/>
            <person name="Li Q."/>
            <person name="Liu X."/>
            <person name="Ma X."/>
            <person name="Naidoo K."/>
            <person name="Pethybridge S.J."/>
            <person name="Sun J."/>
            <person name="Steenkamp E.T."/>
            <person name="van der Nest M.A."/>
            <person name="van Wyk S."/>
            <person name="Wingfield M.J."/>
            <person name="Xiong C."/>
            <person name="Yue Q."/>
            <person name="Zhang X."/>
        </authorList>
    </citation>
    <scope>NUCLEOTIDE SEQUENCE [LARGE SCALE GENOMIC DNA]</scope>
    <source>
        <strain evidence="2 3">DSM 5745</strain>
    </source>
</reference>
<feature type="compositionally biased region" description="Basic residues" evidence="1">
    <location>
        <begin position="14"/>
        <end position="24"/>
    </location>
</feature>
<feature type="region of interest" description="Disordered" evidence="1">
    <location>
        <begin position="1"/>
        <end position="41"/>
    </location>
</feature>
<evidence type="ECO:0000313" key="3">
    <source>
        <dbReference type="Proteomes" id="UP000256690"/>
    </source>
</evidence>
<protein>
    <submittedName>
        <fullName evidence="2">Uncharacterized protein</fullName>
    </submittedName>
</protein>
<dbReference type="RefSeq" id="XP_026607953.1">
    <property type="nucleotide sequence ID" value="XM_026742108.1"/>
</dbReference>
<evidence type="ECO:0000256" key="1">
    <source>
        <dbReference type="SAM" id="MobiDB-lite"/>
    </source>
</evidence>
<proteinExistence type="predicted"/>
<sequence>MAQKRKASDDAGRPQKRGRVKRPAARGARTGTSHAAPAPAAPTAPIVAAAPKPQPWDYPLQRLHGDGDSMNNILESMAVDDLLSMMQLNRAWRDWTRHFVCSAQARWCYPEGLRPDISGAKTPAEREGIMRRALARYMQRQRTAAGEATCVRRYDADASAYPRHNAVEPSIHGDLLAWHSNYTAAQGRNVCWQNLAFDTATGKPQNTQDVTSVPLAAGPEDVPLLLAGATGYVVHWVACRGRTRGAPITGHSGSAYNTRTGTVAWRQFHGPCNPVRPVAIGRRNVYYAENSINTATRCLIARDIATGVQAFRVPFPHDPAFVTRNDIALLTRKNGDEVFVTWGQGLIPGVGWQMQGIQIRSGATGAVIQTVELKPVLDNKRLVVCDDPDRRGEFAVVSEAKNFRRWDFRIERFREDPRTGLFGSVSLEVVRVAANGTAAGGGIPLRAVGRIALDPYAYVAAILGNPAEQGYADGATPHFMAVEEDPNGGQADDSVQPDRWLRLVPAAGEAIPIGVPVTVPPVQGLGQRGEFRAGSLLDDARGCDLRWVGEGRLLVRDVQGQHYVLFDFKARVPSAIGVNPDPKTLEER</sequence>
<dbReference type="EMBL" id="PVWQ01000001">
    <property type="protein sequence ID" value="RDW92770.1"/>
    <property type="molecule type" value="Genomic_DNA"/>
</dbReference>
<dbReference type="AlphaFoldDB" id="A0A3D8T2L0"/>
<name>A0A3D8T2L0_9EURO</name>
<comment type="caution">
    <text evidence="2">The sequence shown here is derived from an EMBL/GenBank/DDBJ whole genome shotgun (WGS) entry which is preliminary data.</text>
</comment>
<dbReference type="GeneID" id="38110462"/>
<accession>A0A3D8T2L0</accession>
<feature type="compositionally biased region" description="Basic and acidic residues" evidence="1">
    <location>
        <begin position="1"/>
        <end position="13"/>
    </location>
</feature>
<evidence type="ECO:0000313" key="2">
    <source>
        <dbReference type="EMBL" id="RDW92770.1"/>
    </source>
</evidence>
<dbReference type="InterPro" id="IPR011047">
    <property type="entry name" value="Quinoprotein_ADH-like_sf"/>
</dbReference>
<keyword evidence="3" id="KW-1185">Reference proteome</keyword>
<dbReference type="SUPFAM" id="SSF50998">
    <property type="entry name" value="Quinoprotein alcohol dehydrogenase-like"/>
    <property type="match status" value="1"/>
</dbReference>
<organism evidence="2 3">
    <name type="scientific">Aspergillus mulundensis</name>
    <dbReference type="NCBI Taxonomy" id="1810919"/>
    <lineage>
        <taxon>Eukaryota</taxon>
        <taxon>Fungi</taxon>
        <taxon>Dikarya</taxon>
        <taxon>Ascomycota</taxon>
        <taxon>Pezizomycotina</taxon>
        <taxon>Eurotiomycetes</taxon>
        <taxon>Eurotiomycetidae</taxon>
        <taxon>Eurotiales</taxon>
        <taxon>Aspergillaceae</taxon>
        <taxon>Aspergillus</taxon>
        <taxon>Aspergillus subgen. Nidulantes</taxon>
    </lineage>
</organism>
<gene>
    <name evidence="2" type="ORF">DSM5745_00092</name>
</gene>